<dbReference type="Proteomes" id="UP001596086">
    <property type="component" value="Unassembled WGS sequence"/>
</dbReference>
<evidence type="ECO:0000313" key="3">
    <source>
        <dbReference type="Proteomes" id="UP001596086"/>
    </source>
</evidence>
<organism evidence="2 3">
    <name type="scientific">Massilia aerilata</name>
    <dbReference type="NCBI Taxonomy" id="453817"/>
    <lineage>
        <taxon>Bacteria</taxon>
        <taxon>Pseudomonadati</taxon>
        <taxon>Pseudomonadota</taxon>
        <taxon>Betaproteobacteria</taxon>
        <taxon>Burkholderiales</taxon>
        <taxon>Oxalobacteraceae</taxon>
        <taxon>Telluria group</taxon>
        <taxon>Massilia</taxon>
    </lineage>
</organism>
<keyword evidence="1" id="KW-0732">Signal</keyword>
<feature type="signal peptide" evidence="1">
    <location>
        <begin position="1"/>
        <end position="22"/>
    </location>
</feature>
<sequence length="176" mass="18597">MHSTLKTILVPALAACALTGCASRTATRMGTAATAPLNDLGIRKTEIPAVLERAQQNPYLMPAGQSCVAIARELHELDAALGPDYDVQASAAKHEESFMDKASDVAEDQAVGAVQRTAEGLLPFRSWIRKLSGAERHSKHVSACVTAGSVRRAFLKGLAVSQHCTLPEIPAAPKNS</sequence>
<comment type="caution">
    <text evidence="2">The sequence shown here is derived from an EMBL/GenBank/DDBJ whole genome shotgun (WGS) entry which is preliminary data.</text>
</comment>
<evidence type="ECO:0000313" key="2">
    <source>
        <dbReference type="EMBL" id="MFC5548119.1"/>
    </source>
</evidence>
<evidence type="ECO:0008006" key="4">
    <source>
        <dbReference type="Google" id="ProtNLM"/>
    </source>
</evidence>
<dbReference type="EMBL" id="JBHSMZ010000004">
    <property type="protein sequence ID" value="MFC5548119.1"/>
    <property type="molecule type" value="Genomic_DNA"/>
</dbReference>
<keyword evidence="3" id="KW-1185">Reference proteome</keyword>
<dbReference type="RefSeq" id="WP_379768534.1">
    <property type="nucleotide sequence ID" value="NZ_JBHSMZ010000004.1"/>
</dbReference>
<feature type="chain" id="PRO_5047500856" description="Lipoprotein" evidence="1">
    <location>
        <begin position="23"/>
        <end position="176"/>
    </location>
</feature>
<reference evidence="3" key="1">
    <citation type="journal article" date="2019" name="Int. J. Syst. Evol. Microbiol.">
        <title>The Global Catalogue of Microorganisms (GCM) 10K type strain sequencing project: providing services to taxonomists for standard genome sequencing and annotation.</title>
        <authorList>
            <consortium name="The Broad Institute Genomics Platform"/>
            <consortium name="The Broad Institute Genome Sequencing Center for Infectious Disease"/>
            <person name="Wu L."/>
            <person name="Ma J."/>
        </authorList>
    </citation>
    <scope>NUCLEOTIDE SEQUENCE [LARGE SCALE GENOMIC DNA]</scope>
    <source>
        <strain evidence="3">CGMCC 4.5798</strain>
    </source>
</reference>
<dbReference type="PROSITE" id="PS51257">
    <property type="entry name" value="PROKAR_LIPOPROTEIN"/>
    <property type="match status" value="1"/>
</dbReference>
<evidence type="ECO:0000256" key="1">
    <source>
        <dbReference type="SAM" id="SignalP"/>
    </source>
</evidence>
<gene>
    <name evidence="2" type="ORF">ACFPO9_06285</name>
</gene>
<proteinExistence type="predicted"/>
<name>A0ABW0RTI4_9BURK</name>
<protein>
    <recommendedName>
        <fullName evidence="4">Lipoprotein</fullName>
    </recommendedName>
</protein>
<accession>A0ABW0RTI4</accession>